<sequence>NAEWIRDQRDNTTFPLNFEDYSKEMDLNEEQAKKFDQISEYKSNLTYNSLPYEKELFTVDTTLAEKRERWHKSLTSDIYMEEAVNVLEDLKVNNIKKSGVANIKN</sequence>
<dbReference type="InterPro" id="IPR020992">
    <property type="entry name" value="Tail_Prtase_C"/>
</dbReference>
<dbReference type="RefSeq" id="WP_168139572.1">
    <property type="nucleotide sequence ID" value="NZ_JAAVJR010000413.1"/>
</dbReference>
<dbReference type="Proteomes" id="UP000703674">
    <property type="component" value="Unassembled WGS sequence"/>
</dbReference>
<comment type="caution">
    <text evidence="2">The sequence shown here is derived from an EMBL/GenBank/DDBJ whole genome shotgun (WGS) entry which is preliminary data.</text>
</comment>
<organism evidence="2 3">
    <name type="scientific">Salinimicrobium oceani</name>
    <dbReference type="NCBI Taxonomy" id="2722702"/>
    <lineage>
        <taxon>Bacteria</taxon>
        <taxon>Pseudomonadati</taxon>
        <taxon>Bacteroidota</taxon>
        <taxon>Flavobacteriia</taxon>
        <taxon>Flavobacteriales</taxon>
        <taxon>Flavobacteriaceae</taxon>
        <taxon>Salinimicrobium</taxon>
    </lineage>
</organism>
<evidence type="ECO:0000313" key="2">
    <source>
        <dbReference type="EMBL" id="NJW54699.1"/>
    </source>
</evidence>
<reference evidence="2 3" key="1">
    <citation type="submission" date="2020-03" db="EMBL/GenBank/DDBJ databases">
        <title>Salinimicrobium sp. nov, isolated from SCS.</title>
        <authorList>
            <person name="Cao W.R."/>
        </authorList>
    </citation>
    <scope>NUCLEOTIDE SEQUENCE [LARGE SCALE GENOMIC DNA]</scope>
    <source>
        <strain evidence="3">J15B91</strain>
    </source>
</reference>
<gene>
    <name evidence="2" type="ORF">HC175_17450</name>
</gene>
<dbReference type="EMBL" id="JAAVJR010000413">
    <property type="protein sequence ID" value="NJW54699.1"/>
    <property type="molecule type" value="Genomic_DNA"/>
</dbReference>
<proteinExistence type="predicted"/>
<evidence type="ECO:0000259" key="1">
    <source>
        <dbReference type="Pfam" id="PF11818"/>
    </source>
</evidence>
<feature type="domain" description="Tail specific protease C-terminal" evidence="1">
    <location>
        <begin position="1"/>
        <end position="91"/>
    </location>
</feature>
<keyword evidence="3" id="KW-1185">Reference proteome</keyword>
<accession>A0ABX1D626</accession>
<feature type="non-terminal residue" evidence="2">
    <location>
        <position position="1"/>
    </location>
</feature>
<protein>
    <submittedName>
        <fullName evidence="2">Carboxy terminal-processing peptidase</fullName>
    </submittedName>
</protein>
<name>A0ABX1D626_9FLAO</name>
<evidence type="ECO:0000313" key="3">
    <source>
        <dbReference type="Proteomes" id="UP000703674"/>
    </source>
</evidence>
<dbReference type="Pfam" id="PF11818">
    <property type="entry name" value="DUF3340"/>
    <property type="match status" value="1"/>
</dbReference>